<dbReference type="InterPro" id="IPR017441">
    <property type="entry name" value="Protein_kinase_ATP_BS"/>
</dbReference>
<keyword evidence="15" id="KW-1185">Reference proteome</keyword>
<reference evidence="16" key="1">
    <citation type="submission" date="2025-08" db="UniProtKB">
        <authorList>
            <consortium name="RefSeq"/>
        </authorList>
    </citation>
    <scope>IDENTIFICATION</scope>
    <source>
        <tissue evidence="16">Seedling</tissue>
    </source>
</reference>
<evidence type="ECO:0000256" key="10">
    <source>
        <dbReference type="ARBA" id="ARBA00023136"/>
    </source>
</evidence>
<protein>
    <submittedName>
        <fullName evidence="16">Rust resistance kinase Lr10-like</fullName>
    </submittedName>
</protein>
<name>A0ABM3ICZ0_ZIZJJ</name>
<evidence type="ECO:0000256" key="9">
    <source>
        <dbReference type="ARBA" id="ARBA00022989"/>
    </source>
</evidence>
<evidence type="ECO:0000256" key="12">
    <source>
        <dbReference type="PROSITE-ProRule" id="PRU10141"/>
    </source>
</evidence>
<dbReference type="GeneID" id="107414588"/>
<comment type="subcellular location">
    <subcellularLocation>
        <location evidence="1">Membrane</location>
        <topology evidence="1">Single-pass type I membrane protein</topology>
    </subcellularLocation>
</comment>
<feature type="compositionally biased region" description="Polar residues" evidence="13">
    <location>
        <begin position="603"/>
        <end position="620"/>
    </location>
</feature>
<dbReference type="SMART" id="SM00220">
    <property type="entry name" value="S_TKc"/>
    <property type="match status" value="1"/>
</dbReference>
<dbReference type="InterPro" id="IPR045874">
    <property type="entry name" value="LRK10/LRL21-25-like"/>
</dbReference>
<evidence type="ECO:0000313" key="16">
    <source>
        <dbReference type="RefSeq" id="XP_048325809.2"/>
    </source>
</evidence>
<keyword evidence="6 12" id="KW-0547">Nucleotide-binding</keyword>
<evidence type="ECO:0000256" key="7">
    <source>
        <dbReference type="ARBA" id="ARBA00022777"/>
    </source>
</evidence>
<keyword evidence="10" id="KW-0472">Membrane</keyword>
<keyword evidence="5" id="KW-0732">Signal</keyword>
<sequence length="620" mass="71440">MRTTAQSYYSGKFYVEAINYNNYTIRLVDPNVDKDNCSSIPLYSLNSYNFNEWHDPYSTFTNRNGFRLRLSEVVVFLKCENPVNSLHYIDTAPWNLGTGTYNPSTSAPSQDERHNSYVMVYDDFRLPHYYDEKYYFERLGFDDLVSSCRIEQVALKSWRGMNITNTTTSYSDIHNQLLYGFELSWFRYYYKRGRRSVYCHQNDTTNKVECLRECVYNGEIRTRCNLKDTILDYIDANRDKGLVIIMPPLLGPRLIFGLPCVIVFLIYKWRRRHLSMYDSIEEFLQSHNNLIPIRYSYSDIKKMTSGYKHKLGEGGFGSVYKGKLRSGHFVAVKVLGKSKANGQEFINEVATIGRIHNYNVVQLIGFCFEGSKRALVYEFMPNGSLDKYIFSGEDNESLSCKRMFEISLGVARGIQYLHRGCEMQILHFDIKPHNILLDQNFVPKVSDFGLARLCPLEESIVSLTAARGTIGYIAPELFYKNIGGVSYKADVYSFGMLLMEMASRRKNLNAVAERLSQIYFPSWVYDQFNEGNNIEILKDATEEESKIIKKMVIVALYCIQLIPSGRPSMDKIVEMLEGEVECLEMPPKPFLYPPDKSTEDVQETASDGDSSEISLIPNAN</sequence>
<keyword evidence="11" id="KW-0325">Glycoprotein</keyword>
<dbReference type="RefSeq" id="XP_048325809.2">
    <property type="nucleotide sequence ID" value="XM_048469852.2"/>
</dbReference>
<dbReference type="SUPFAM" id="SSF56112">
    <property type="entry name" value="Protein kinase-like (PK-like)"/>
    <property type="match status" value="1"/>
</dbReference>
<evidence type="ECO:0000256" key="11">
    <source>
        <dbReference type="ARBA" id="ARBA00023180"/>
    </source>
</evidence>
<evidence type="ECO:0000256" key="13">
    <source>
        <dbReference type="SAM" id="MobiDB-lite"/>
    </source>
</evidence>
<dbReference type="PANTHER" id="PTHR27009">
    <property type="entry name" value="RUST RESISTANCE KINASE LR10-RELATED"/>
    <property type="match status" value="1"/>
</dbReference>
<dbReference type="InterPro" id="IPR001245">
    <property type="entry name" value="Ser-Thr/Tyr_kinase_cat_dom"/>
</dbReference>
<evidence type="ECO:0000256" key="4">
    <source>
        <dbReference type="ARBA" id="ARBA00022692"/>
    </source>
</evidence>
<dbReference type="InterPro" id="IPR000719">
    <property type="entry name" value="Prot_kinase_dom"/>
</dbReference>
<evidence type="ECO:0000256" key="6">
    <source>
        <dbReference type="ARBA" id="ARBA00022741"/>
    </source>
</evidence>
<keyword evidence="2" id="KW-0723">Serine/threonine-protein kinase</keyword>
<evidence type="ECO:0000259" key="14">
    <source>
        <dbReference type="PROSITE" id="PS50011"/>
    </source>
</evidence>
<evidence type="ECO:0000256" key="1">
    <source>
        <dbReference type="ARBA" id="ARBA00004479"/>
    </source>
</evidence>
<keyword evidence="9" id="KW-1133">Transmembrane helix</keyword>
<keyword evidence="4" id="KW-0812">Transmembrane</keyword>
<keyword evidence="7" id="KW-0418">Kinase</keyword>
<dbReference type="PROSITE" id="PS00108">
    <property type="entry name" value="PROTEIN_KINASE_ST"/>
    <property type="match status" value="1"/>
</dbReference>
<dbReference type="InterPro" id="IPR011009">
    <property type="entry name" value="Kinase-like_dom_sf"/>
</dbReference>
<evidence type="ECO:0000256" key="8">
    <source>
        <dbReference type="ARBA" id="ARBA00022840"/>
    </source>
</evidence>
<dbReference type="Pfam" id="PF07714">
    <property type="entry name" value="PK_Tyr_Ser-Thr"/>
    <property type="match status" value="1"/>
</dbReference>
<feature type="region of interest" description="Disordered" evidence="13">
    <location>
        <begin position="587"/>
        <end position="620"/>
    </location>
</feature>
<keyword evidence="8 12" id="KW-0067">ATP-binding</keyword>
<feature type="binding site" evidence="12">
    <location>
        <position position="333"/>
    </location>
    <ligand>
        <name>ATP</name>
        <dbReference type="ChEBI" id="CHEBI:30616"/>
    </ligand>
</feature>
<accession>A0ABM3ICZ0</accession>
<feature type="domain" description="Protein kinase" evidence="14">
    <location>
        <begin position="305"/>
        <end position="591"/>
    </location>
</feature>
<dbReference type="Gene3D" id="3.30.200.20">
    <property type="entry name" value="Phosphorylase Kinase, domain 1"/>
    <property type="match status" value="1"/>
</dbReference>
<gene>
    <name evidence="16" type="primary">LOC107414588</name>
</gene>
<dbReference type="InterPro" id="IPR008271">
    <property type="entry name" value="Ser/Thr_kinase_AS"/>
</dbReference>
<dbReference type="Gene3D" id="1.10.510.10">
    <property type="entry name" value="Transferase(Phosphotransferase) domain 1"/>
    <property type="match status" value="1"/>
</dbReference>
<evidence type="ECO:0000313" key="15">
    <source>
        <dbReference type="Proteomes" id="UP001652623"/>
    </source>
</evidence>
<evidence type="ECO:0000256" key="3">
    <source>
        <dbReference type="ARBA" id="ARBA00022679"/>
    </source>
</evidence>
<dbReference type="PROSITE" id="PS00107">
    <property type="entry name" value="PROTEIN_KINASE_ATP"/>
    <property type="match status" value="1"/>
</dbReference>
<dbReference type="Proteomes" id="UP001652623">
    <property type="component" value="Chromosome 8"/>
</dbReference>
<organism evidence="15 16">
    <name type="scientific">Ziziphus jujuba</name>
    <name type="common">Chinese jujube</name>
    <name type="synonym">Ziziphus sativa</name>
    <dbReference type="NCBI Taxonomy" id="326968"/>
    <lineage>
        <taxon>Eukaryota</taxon>
        <taxon>Viridiplantae</taxon>
        <taxon>Streptophyta</taxon>
        <taxon>Embryophyta</taxon>
        <taxon>Tracheophyta</taxon>
        <taxon>Spermatophyta</taxon>
        <taxon>Magnoliopsida</taxon>
        <taxon>eudicotyledons</taxon>
        <taxon>Gunneridae</taxon>
        <taxon>Pentapetalae</taxon>
        <taxon>rosids</taxon>
        <taxon>fabids</taxon>
        <taxon>Rosales</taxon>
        <taxon>Rhamnaceae</taxon>
        <taxon>Paliureae</taxon>
        <taxon>Ziziphus</taxon>
    </lineage>
</organism>
<proteinExistence type="predicted"/>
<keyword evidence="3" id="KW-0808">Transferase</keyword>
<evidence type="ECO:0000256" key="5">
    <source>
        <dbReference type="ARBA" id="ARBA00022729"/>
    </source>
</evidence>
<dbReference type="PROSITE" id="PS50011">
    <property type="entry name" value="PROTEIN_KINASE_DOM"/>
    <property type="match status" value="1"/>
</dbReference>
<evidence type="ECO:0000256" key="2">
    <source>
        <dbReference type="ARBA" id="ARBA00022527"/>
    </source>
</evidence>